<gene>
    <name evidence="1" type="ORF">LdCL_330022400</name>
</gene>
<dbReference type="CDD" id="cd17039">
    <property type="entry name" value="Ubl_ubiquitin_like"/>
    <property type="match status" value="1"/>
</dbReference>
<reference evidence="1 2" key="1">
    <citation type="journal article" date="2018" name="Sci. Rep.">
        <title>A complete Leishmania donovani reference genome identifies novel genetic variations associated with virulence.</title>
        <authorList>
            <person name="Lypaczewski P."/>
            <person name="Hoshizaki J."/>
            <person name="Zhang W.-W."/>
            <person name="McCall L.-I."/>
            <person name="Torcivia-Rodriguez J."/>
            <person name="Simonyan V."/>
            <person name="Kaur A."/>
            <person name="Dewar K."/>
            <person name="Matlashewski G."/>
        </authorList>
    </citation>
    <scope>NUCLEOTIDE SEQUENCE [LARGE SCALE GENOMIC DNA]</scope>
    <source>
        <strain evidence="1 2">LdCL</strain>
    </source>
</reference>
<dbReference type="Proteomes" id="UP000274082">
    <property type="component" value="Chromosome 33"/>
</dbReference>
<keyword evidence="2" id="KW-1185">Reference proteome</keyword>
<sequence>MASYNPAPLPVRFDSNVSLTLHEAFLSTAGVLLSDPVARVHVVTVKRLHASPPSSVSNANPRSCGNAAAEEGIRTVLNSKEVAKSKPHFFTAHPKFNETFNFTVAETSTLTSLSIPGKAVPDRVNASAQCRRKREGGSSCSESVVDYVVVTIESVDGTVFYGEAYAPFSPHCASSAPAASPVRVMLAPRNAQDTADPLFLLDNALLEAKHLDDFGFVTMSWEVAVVPHGGALMGTEPPLTSSAPSGNASPFPVGLTLRATWLARATAYVRGAHYTTSVEFGGQDRFIFSDPLQPLCLTLQGGSAETELRRAVFHCSVQSVVDPTKSHDVAVPLPLPPLTSASARNRDVRWAAPVRTINGVDLGLLLVTMRVSSKPLSADAPRCPDAACTRINDPAHQEEYQHVAQLWGKSQPPQAPLGAYQPIAWESQQHVAEAARRQLKRQCILEAQPTAEHVRHIFDVLMGRASLDGGVAQLAATFSGKSVAEVTAGDLRELMVGCAFHAAQMSVQDAARFCFVALRRDVEDAVAAEEVQYIVDYCLLEKTIEMPTGERKRLVADLFADVGTISYHDFAKYLLHNYAVWAALGVPLTVDESVSNVQRQHAALLHAPGSGAAVLDVAALPQPPRATTGAPVTTAAATATQGSAVALAAALSDPASSTMWRTFVVRVAQAPQKAFSVTAHAADRISDIMAMVEKSTGIKAERQEWKMFSGGAEGAGVSSAAAQKSLDPATLVGSTTLGLPSALRSRTAPFTSSTSGSNAAQEVWIYEAEEAVQVRFHVKDRLHSTKDWQERLPVKEKVLKVRAAVQRRTLIPLSRCTLTVRHSNGMVTKLQDRHTLGHYHLMSGDVIEVSHE</sequence>
<organism evidence="1 2">
    <name type="scientific">Leishmania donovani</name>
    <dbReference type="NCBI Taxonomy" id="5661"/>
    <lineage>
        <taxon>Eukaryota</taxon>
        <taxon>Discoba</taxon>
        <taxon>Euglenozoa</taxon>
        <taxon>Kinetoplastea</taxon>
        <taxon>Metakinetoplastina</taxon>
        <taxon>Trypanosomatida</taxon>
        <taxon>Trypanosomatidae</taxon>
        <taxon>Leishmaniinae</taxon>
        <taxon>Leishmania</taxon>
    </lineage>
</organism>
<dbReference type="SUPFAM" id="SSF54236">
    <property type="entry name" value="Ubiquitin-like"/>
    <property type="match status" value="1"/>
</dbReference>
<evidence type="ECO:0008006" key="3">
    <source>
        <dbReference type="Google" id="ProtNLM"/>
    </source>
</evidence>
<dbReference type="InterPro" id="IPR029071">
    <property type="entry name" value="Ubiquitin-like_domsf"/>
</dbReference>
<dbReference type="EMBL" id="CP029532">
    <property type="protein sequence ID" value="AYU82136.1"/>
    <property type="molecule type" value="Genomic_DNA"/>
</dbReference>
<dbReference type="VEuPathDB" id="TriTrypDB:LDHU3_33.2410"/>
<dbReference type="AlphaFoldDB" id="A0A3S7X6N7"/>
<dbReference type="OrthoDB" id="271618at2759"/>
<protein>
    <recommendedName>
        <fullName evidence="3">Ubiquitin-like domain-containing protein</fullName>
    </recommendedName>
</protein>
<evidence type="ECO:0000313" key="1">
    <source>
        <dbReference type="EMBL" id="AYU82136.1"/>
    </source>
</evidence>
<name>A0A3S7X6N7_LEIDO</name>
<dbReference type="VEuPathDB" id="TriTrypDB:LdBPK_331580.1"/>
<evidence type="ECO:0000313" key="2">
    <source>
        <dbReference type="Proteomes" id="UP000274082"/>
    </source>
</evidence>
<accession>A0A3S7X6N7</accession>
<dbReference type="VEuPathDB" id="TriTrypDB:LdCL_330022400"/>
<proteinExistence type="predicted"/>
<dbReference type="Gene3D" id="3.10.20.90">
    <property type="entry name" value="Phosphatidylinositol 3-kinase Catalytic Subunit, Chain A, domain 1"/>
    <property type="match status" value="1"/>
</dbReference>